<sequence length="286" mass="31457">MPLQLPLASEPTPYPRSLMSEATVTNPCPWFVAALSTVVSCRLSSPGMDCTMCRFFPTEYTVKPLPNIFSFFVAISMSSVKKSPIPSTLQKPLADASGSTPIAAHISWNWRRNWGFFLISLRCLDANSSRFSFSASICFTICSNWDSCSSVPLSLYFSASRRCFWIAPTPARRRIFCTLLCTKYYKISVTTVGSARNTARSCTVASICRQAKPLRANPCDPPHSITISLHCPAHVQDVATGIGDCLTYWADASTTTRLEKESVDAHPQAGAVIVLIIHIVLRLLDC</sequence>
<proteinExistence type="predicted"/>
<evidence type="ECO:0000313" key="1">
    <source>
        <dbReference type="EnsemblMetazoa" id="AMEM000471-PA"/>
    </source>
</evidence>
<keyword evidence="2" id="KW-1185">Reference proteome</keyword>
<reference evidence="1" key="1">
    <citation type="submission" date="2020-05" db="UniProtKB">
        <authorList>
            <consortium name="EnsemblMetazoa"/>
        </authorList>
    </citation>
    <scope>IDENTIFICATION</scope>
    <source>
        <strain evidence="1">MAF</strain>
    </source>
</reference>
<accession>A0A182UML7</accession>
<evidence type="ECO:0000313" key="2">
    <source>
        <dbReference type="Proteomes" id="UP000075903"/>
    </source>
</evidence>
<dbReference type="VEuPathDB" id="VectorBase:AMEM000471"/>
<dbReference type="Proteomes" id="UP000075903">
    <property type="component" value="Unassembled WGS sequence"/>
</dbReference>
<protein>
    <submittedName>
        <fullName evidence="1">Uncharacterized protein</fullName>
    </submittedName>
</protein>
<name>A0A182UML7_ANOME</name>
<organism evidence="1 2">
    <name type="scientific">Anopheles merus</name>
    <name type="common">Mosquito</name>
    <dbReference type="NCBI Taxonomy" id="30066"/>
    <lineage>
        <taxon>Eukaryota</taxon>
        <taxon>Metazoa</taxon>
        <taxon>Ecdysozoa</taxon>
        <taxon>Arthropoda</taxon>
        <taxon>Hexapoda</taxon>
        <taxon>Insecta</taxon>
        <taxon>Pterygota</taxon>
        <taxon>Neoptera</taxon>
        <taxon>Endopterygota</taxon>
        <taxon>Diptera</taxon>
        <taxon>Nematocera</taxon>
        <taxon>Culicoidea</taxon>
        <taxon>Culicidae</taxon>
        <taxon>Anophelinae</taxon>
        <taxon>Anopheles</taxon>
    </lineage>
</organism>
<dbReference type="EnsemblMetazoa" id="AMEM000471-RA">
    <property type="protein sequence ID" value="AMEM000471-PA"/>
    <property type="gene ID" value="AMEM000471"/>
</dbReference>
<dbReference type="AlphaFoldDB" id="A0A182UML7"/>